<evidence type="ECO:0000256" key="9">
    <source>
        <dbReference type="ARBA" id="ARBA00022898"/>
    </source>
</evidence>
<evidence type="ECO:0000256" key="14">
    <source>
        <dbReference type="ARBA" id="ARBA00049229"/>
    </source>
</evidence>
<dbReference type="GO" id="GO:0008652">
    <property type="term" value="P:amino acid biosynthetic process"/>
    <property type="evidence" value="ECO:0007669"/>
    <property type="project" value="UniProtKB-KW"/>
</dbReference>
<evidence type="ECO:0000256" key="19">
    <source>
        <dbReference type="SAM" id="MobiDB-lite"/>
    </source>
</evidence>
<comment type="catalytic activity">
    <reaction evidence="13 18">
        <text>L-isoleucine + 2-oxoglutarate = (S)-3-methyl-2-oxopentanoate + L-glutamate</text>
        <dbReference type="Rhea" id="RHEA:24801"/>
        <dbReference type="ChEBI" id="CHEBI:16810"/>
        <dbReference type="ChEBI" id="CHEBI:29985"/>
        <dbReference type="ChEBI" id="CHEBI:35146"/>
        <dbReference type="ChEBI" id="CHEBI:58045"/>
        <dbReference type="EC" id="2.6.1.42"/>
    </reaction>
</comment>
<comment type="catalytic activity">
    <reaction evidence="14 18">
        <text>L-leucine + 2-oxoglutarate = 4-methyl-2-oxopentanoate + L-glutamate</text>
        <dbReference type="Rhea" id="RHEA:18321"/>
        <dbReference type="ChEBI" id="CHEBI:16810"/>
        <dbReference type="ChEBI" id="CHEBI:17865"/>
        <dbReference type="ChEBI" id="CHEBI:29985"/>
        <dbReference type="ChEBI" id="CHEBI:57427"/>
        <dbReference type="EC" id="2.6.1.42"/>
    </reaction>
</comment>
<evidence type="ECO:0000256" key="1">
    <source>
        <dbReference type="ARBA" id="ARBA00001933"/>
    </source>
</evidence>
<accession>A0A978UTH8</accession>
<reference evidence="20" key="1">
    <citation type="journal article" date="2021" name="Front. Plant Sci.">
        <title>Chromosome-Scale Genome Assembly for Chinese Sour Jujube and Insights Into Its Genome Evolution and Domestication Signature.</title>
        <authorList>
            <person name="Shen L.-Y."/>
            <person name="Luo H."/>
            <person name="Wang X.-L."/>
            <person name="Wang X.-M."/>
            <person name="Qiu X.-J."/>
            <person name="Liu H."/>
            <person name="Zhou S.-S."/>
            <person name="Jia K.-H."/>
            <person name="Nie S."/>
            <person name="Bao Y.-T."/>
            <person name="Zhang R.-G."/>
            <person name="Yun Q.-Z."/>
            <person name="Chai Y.-H."/>
            <person name="Lu J.-Y."/>
            <person name="Li Y."/>
            <person name="Zhao S.-W."/>
            <person name="Mao J.-F."/>
            <person name="Jia S.-G."/>
            <person name="Mao Y.-M."/>
        </authorList>
    </citation>
    <scope>NUCLEOTIDE SEQUENCE</scope>
    <source>
        <strain evidence="20">AT0</strain>
        <tissue evidence="20">Leaf</tissue>
    </source>
</reference>
<dbReference type="Pfam" id="PF01063">
    <property type="entry name" value="Aminotran_4"/>
    <property type="match status" value="1"/>
</dbReference>
<feature type="modified residue" description="N6-(pyridoxal phosphate)lysine" evidence="15">
    <location>
        <position position="205"/>
    </location>
</feature>
<comment type="pathway">
    <text evidence="3">Amino-acid biosynthesis; L-valine biosynthesis; L-valine from pyruvate: step 4/4.</text>
</comment>
<protein>
    <recommendedName>
        <fullName evidence="18">Branched-chain-amino-acid aminotransferase</fullName>
        <ecNumber evidence="18">2.6.1.42</ecNumber>
    </recommendedName>
</protein>
<dbReference type="CDD" id="cd01557">
    <property type="entry name" value="BCAT_beta_family"/>
    <property type="match status" value="1"/>
</dbReference>
<dbReference type="Proteomes" id="UP000813462">
    <property type="component" value="Unassembled WGS sequence"/>
</dbReference>
<comment type="pathway">
    <text evidence="4">Amino-acid biosynthesis; L-leucine biosynthesis; L-leucine from 3-methyl-2-oxobutanoate: step 4/4.</text>
</comment>
<dbReference type="FunFam" id="3.20.10.10:FF:000003">
    <property type="entry name" value="Branched-chain-amino-acid aminotransferase"/>
    <property type="match status" value="1"/>
</dbReference>
<evidence type="ECO:0000256" key="17">
    <source>
        <dbReference type="RuleBase" id="RU004516"/>
    </source>
</evidence>
<dbReference type="PANTHER" id="PTHR42825:SF28">
    <property type="entry name" value="BRANCHED-CHAIN-AMINO-ACID AMINOTRANSFERASE 7-RELATED"/>
    <property type="match status" value="1"/>
</dbReference>
<keyword evidence="7 18" id="KW-0028">Amino-acid biosynthesis</keyword>
<comment type="catalytic activity">
    <reaction evidence="12 18">
        <text>L-valine + 2-oxoglutarate = 3-methyl-2-oxobutanoate + L-glutamate</text>
        <dbReference type="Rhea" id="RHEA:24813"/>
        <dbReference type="ChEBI" id="CHEBI:11851"/>
        <dbReference type="ChEBI" id="CHEBI:16810"/>
        <dbReference type="ChEBI" id="CHEBI:29985"/>
        <dbReference type="ChEBI" id="CHEBI:57762"/>
        <dbReference type="EC" id="2.6.1.42"/>
    </reaction>
</comment>
<feature type="compositionally biased region" description="Polar residues" evidence="19">
    <location>
        <begin position="1"/>
        <end position="17"/>
    </location>
</feature>
<comment type="pathway">
    <text evidence="2">Amino-acid biosynthesis; L-isoleucine biosynthesis; L-isoleucine from 2-oxobutanoate: step 4/4.</text>
</comment>
<organism evidence="20 21">
    <name type="scientific">Ziziphus jujuba var. spinosa</name>
    <dbReference type="NCBI Taxonomy" id="714518"/>
    <lineage>
        <taxon>Eukaryota</taxon>
        <taxon>Viridiplantae</taxon>
        <taxon>Streptophyta</taxon>
        <taxon>Embryophyta</taxon>
        <taxon>Tracheophyta</taxon>
        <taxon>Spermatophyta</taxon>
        <taxon>Magnoliopsida</taxon>
        <taxon>eudicotyledons</taxon>
        <taxon>Gunneridae</taxon>
        <taxon>Pentapetalae</taxon>
        <taxon>rosids</taxon>
        <taxon>fabids</taxon>
        <taxon>Rosales</taxon>
        <taxon>Rhamnaceae</taxon>
        <taxon>Paliureae</taxon>
        <taxon>Ziziphus</taxon>
    </lineage>
</organism>
<evidence type="ECO:0000313" key="21">
    <source>
        <dbReference type="Proteomes" id="UP000813462"/>
    </source>
</evidence>
<dbReference type="GO" id="GO:0005737">
    <property type="term" value="C:cytoplasm"/>
    <property type="evidence" value="ECO:0007669"/>
    <property type="project" value="UniProtKB-ARBA"/>
</dbReference>
<dbReference type="Gene3D" id="3.30.470.10">
    <property type="match status" value="1"/>
</dbReference>
<dbReference type="InterPro" id="IPR043131">
    <property type="entry name" value="BCAT-like_N"/>
</dbReference>
<comment type="caution">
    <text evidence="20">The sequence shown here is derived from an EMBL/GenBank/DDBJ whole genome shotgun (WGS) entry which is preliminary data.</text>
</comment>
<evidence type="ECO:0000256" key="13">
    <source>
        <dbReference type="ARBA" id="ARBA00048798"/>
    </source>
</evidence>
<evidence type="ECO:0000256" key="18">
    <source>
        <dbReference type="RuleBase" id="RU004517"/>
    </source>
</evidence>
<proteinExistence type="inferred from homology"/>
<keyword evidence="10" id="KW-0809">Transit peptide</keyword>
<evidence type="ECO:0000256" key="5">
    <source>
        <dbReference type="ARBA" id="ARBA00009320"/>
    </source>
</evidence>
<evidence type="ECO:0000256" key="4">
    <source>
        <dbReference type="ARBA" id="ARBA00005072"/>
    </source>
</evidence>
<dbReference type="FunFam" id="3.30.470.10:FF:000003">
    <property type="entry name" value="Branched-chain-amino-acid aminotransferase"/>
    <property type="match status" value="1"/>
</dbReference>
<dbReference type="NCBIfam" id="TIGR01123">
    <property type="entry name" value="ilvE_II"/>
    <property type="match status" value="1"/>
</dbReference>
<dbReference type="InterPro" id="IPR033939">
    <property type="entry name" value="BCAT_family"/>
</dbReference>
<name>A0A978UTH8_ZIZJJ</name>
<dbReference type="PANTHER" id="PTHR42825">
    <property type="entry name" value="AMINO ACID AMINOTRANSFERASE"/>
    <property type="match status" value="1"/>
</dbReference>
<feature type="region of interest" description="Disordered" evidence="19">
    <location>
        <begin position="1"/>
        <end position="25"/>
    </location>
</feature>
<dbReference type="Gene3D" id="3.20.10.10">
    <property type="entry name" value="D-amino Acid Aminotransferase, subunit A, domain 2"/>
    <property type="match status" value="1"/>
</dbReference>
<evidence type="ECO:0000313" key="20">
    <source>
        <dbReference type="EMBL" id="KAH7518178.1"/>
    </source>
</evidence>
<evidence type="ECO:0000256" key="16">
    <source>
        <dbReference type="RuleBase" id="RU004106"/>
    </source>
</evidence>
<dbReference type="InterPro" id="IPR005786">
    <property type="entry name" value="B_amino_transII"/>
</dbReference>
<keyword evidence="8 18" id="KW-0808">Transferase</keyword>
<evidence type="ECO:0000256" key="12">
    <source>
        <dbReference type="ARBA" id="ARBA00048212"/>
    </source>
</evidence>
<dbReference type="PIRSF" id="PIRSF006468">
    <property type="entry name" value="BCAT1"/>
    <property type="match status" value="1"/>
</dbReference>
<dbReference type="InterPro" id="IPR001544">
    <property type="entry name" value="Aminotrans_IV"/>
</dbReference>
<dbReference type="NCBIfam" id="NF009897">
    <property type="entry name" value="PRK13357.1"/>
    <property type="match status" value="1"/>
</dbReference>
<dbReference type="EC" id="2.6.1.42" evidence="18"/>
<evidence type="ECO:0000256" key="2">
    <source>
        <dbReference type="ARBA" id="ARBA00004824"/>
    </source>
</evidence>
<keyword evidence="6 18" id="KW-0032">Aminotransferase</keyword>
<dbReference type="InterPro" id="IPR043132">
    <property type="entry name" value="BCAT-like_C"/>
</dbReference>
<evidence type="ECO:0000256" key="10">
    <source>
        <dbReference type="ARBA" id="ARBA00022946"/>
    </source>
</evidence>
<sequence>MTPPLQTSCEDSLQPSCEDSVHGNDGDEQFANINWDELEFWLTPTDYMYSMKCVKGDNFSQGNLIPFGNIELSPSAGGLFEGLKAYRKEDGHIQLFRPAENALRLKMGAERMCMPSPTVEQFIHAVKQTVLANKRWVPPTGKGALYLRPLLIGSGAILGLAPAPEYTFLVYASPVGNYHKGQEALDLLVEDKINRATRGGTGGVKSITNYAPVFLAQARAKAKGFADVIFLDSKSGKYIEEVSACNIFIVKGKVISTPAIEQGTVLPGVTRKSIMEIAITYGYKVEERRIRVKDLLRADEAFCTGTAVVVIPIGSVEYHGRSVIYKTGNETVCQALYETLVGIQTGRIEEEMGWTVEVC</sequence>
<dbReference type="AlphaFoldDB" id="A0A978UTH8"/>
<evidence type="ECO:0000256" key="15">
    <source>
        <dbReference type="PIRSR" id="PIRSR006468-1"/>
    </source>
</evidence>
<evidence type="ECO:0000256" key="8">
    <source>
        <dbReference type="ARBA" id="ARBA00022679"/>
    </source>
</evidence>
<evidence type="ECO:0000256" key="7">
    <source>
        <dbReference type="ARBA" id="ARBA00022605"/>
    </source>
</evidence>
<comment type="cofactor">
    <cofactor evidence="1 17">
        <name>pyridoxal 5'-phosphate</name>
        <dbReference type="ChEBI" id="CHEBI:597326"/>
    </cofactor>
</comment>
<evidence type="ECO:0000256" key="6">
    <source>
        <dbReference type="ARBA" id="ARBA00022576"/>
    </source>
</evidence>
<dbReference type="PROSITE" id="PS00770">
    <property type="entry name" value="AA_TRANSFER_CLASS_4"/>
    <property type="match status" value="1"/>
</dbReference>
<evidence type="ECO:0000256" key="11">
    <source>
        <dbReference type="ARBA" id="ARBA00023304"/>
    </source>
</evidence>
<dbReference type="GO" id="GO:0009082">
    <property type="term" value="P:branched-chain amino acid biosynthetic process"/>
    <property type="evidence" value="ECO:0007669"/>
    <property type="project" value="UniProtKB-KW"/>
</dbReference>
<evidence type="ECO:0000256" key="3">
    <source>
        <dbReference type="ARBA" id="ARBA00004931"/>
    </source>
</evidence>
<dbReference type="EMBL" id="JAEACU010000009">
    <property type="protein sequence ID" value="KAH7518178.1"/>
    <property type="molecule type" value="Genomic_DNA"/>
</dbReference>
<comment type="similarity">
    <text evidence="5 16">Belongs to the class-IV pyridoxal-phosphate-dependent aminotransferase family.</text>
</comment>
<dbReference type="InterPro" id="IPR036038">
    <property type="entry name" value="Aminotransferase-like"/>
</dbReference>
<dbReference type="GO" id="GO:0004084">
    <property type="term" value="F:branched-chain-amino-acid transaminase activity"/>
    <property type="evidence" value="ECO:0007669"/>
    <property type="project" value="UniProtKB-EC"/>
</dbReference>
<dbReference type="InterPro" id="IPR018300">
    <property type="entry name" value="Aminotrans_IV_CS"/>
</dbReference>
<gene>
    <name evidence="20" type="ORF">FEM48_Zijuj09G0144100</name>
</gene>
<keyword evidence="11 18" id="KW-0100">Branched-chain amino acid biosynthesis</keyword>
<dbReference type="SUPFAM" id="SSF56752">
    <property type="entry name" value="D-aminoacid aminotransferase-like PLP-dependent enzymes"/>
    <property type="match status" value="1"/>
</dbReference>
<keyword evidence="9 17" id="KW-0663">Pyridoxal phosphate</keyword>